<name>A0A426XA29_ENSVE</name>
<evidence type="ECO:0000313" key="3">
    <source>
        <dbReference type="Proteomes" id="UP000287651"/>
    </source>
</evidence>
<feature type="compositionally biased region" description="Acidic residues" evidence="1">
    <location>
        <begin position="122"/>
        <end position="134"/>
    </location>
</feature>
<feature type="region of interest" description="Disordered" evidence="1">
    <location>
        <begin position="115"/>
        <end position="138"/>
    </location>
</feature>
<comment type="caution">
    <text evidence="2">The sequence shown here is derived from an EMBL/GenBank/DDBJ whole genome shotgun (WGS) entry which is preliminary data.</text>
</comment>
<proteinExistence type="predicted"/>
<evidence type="ECO:0000256" key="1">
    <source>
        <dbReference type="SAM" id="MobiDB-lite"/>
    </source>
</evidence>
<sequence>MTLSLLPPQREGRAHVRGAWLGSTGRPRCTARGPPSSANMIRDILVGRTLVRPVGARRIVRFGRTCMYIPVRPLTRTRNARYRAVPRLGLFPPHYHPKSVGHDRFRSSVADFWRSRPREKEEEGEEEEGEENGELESGAALPISILTGRFRSSVADFGRSQSREKEEEGEEEEGEEKGELGVWRCSPNLDLSPTGDFFSPRGEKERGNVRRYGTVWRTLLLSTSWY</sequence>
<feature type="compositionally biased region" description="Acidic residues" evidence="1">
    <location>
        <begin position="167"/>
        <end position="176"/>
    </location>
</feature>
<dbReference type="EMBL" id="AMZH03023744">
    <property type="protein sequence ID" value="RRT36329.1"/>
    <property type="molecule type" value="Genomic_DNA"/>
</dbReference>
<reference evidence="2 3" key="1">
    <citation type="journal article" date="2014" name="Agronomy (Basel)">
        <title>A Draft Genome Sequence for Ensete ventricosum, the Drought-Tolerant Tree Against Hunger.</title>
        <authorList>
            <person name="Harrison J."/>
            <person name="Moore K.A."/>
            <person name="Paszkiewicz K."/>
            <person name="Jones T."/>
            <person name="Grant M."/>
            <person name="Ambacheew D."/>
            <person name="Muzemil S."/>
            <person name="Studholme D.J."/>
        </authorList>
    </citation>
    <scope>NUCLEOTIDE SEQUENCE [LARGE SCALE GENOMIC DNA]</scope>
</reference>
<organism evidence="2 3">
    <name type="scientific">Ensete ventricosum</name>
    <name type="common">Abyssinian banana</name>
    <name type="synonym">Musa ensete</name>
    <dbReference type="NCBI Taxonomy" id="4639"/>
    <lineage>
        <taxon>Eukaryota</taxon>
        <taxon>Viridiplantae</taxon>
        <taxon>Streptophyta</taxon>
        <taxon>Embryophyta</taxon>
        <taxon>Tracheophyta</taxon>
        <taxon>Spermatophyta</taxon>
        <taxon>Magnoliopsida</taxon>
        <taxon>Liliopsida</taxon>
        <taxon>Zingiberales</taxon>
        <taxon>Musaceae</taxon>
        <taxon>Ensete</taxon>
    </lineage>
</organism>
<dbReference type="Proteomes" id="UP000287651">
    <property type="component" value="Unassembled WGS sequence"/>
</dbReference>
<dbReference type="AlphaFoldDB" id="A0A426XA29"/>
<accession>A0A426XA29</accession>
<protein>
    <submittedName>
        <fullName evidence="2">Uncharacterized protein</fullName>
    </submittedName>
</protein>
<gene>
    <name evidence="2" type="ORF">B296_00052043</name>
</gene>
<feature type="region of interest" description="Disordered" evidence="1">
    <location>
        <begin position="156"/>
        <end position="186"/>
    </location>
</feature>
<evidence type="ECO:0000313" key="2">
    <source>
        <dbReference type="EMBL" id="RRT36329.1"/>
    </source>
</evidence>